<evidence type="ECO:0000259" key="4">
    <source>
        <dbReference type="Pfam" id="PF00127"/>
    </source>
</evidence>
<feature type="domain" description="Blue (type 1) copper" evidence="4">
    <location>
        <begin position="424"/>
        <end position="509"/>
    </location>
</feature>
<dbReference type="AlphaFoldDB" id="A0A1H9HH84"/>
<dbReference type="GO" id="GO:0005507">
    <property type="term" value="F:copper ion binding"/>
    <property type="evidence" value="ECO:0007669"/>
    <property type="project" value="InterPro"/>
</dbReference>
<evidence type="ECO:0000313" key="5">
    <source>
        <dbReference type="EMBL" id="SEQ61700.1"/>
    </source>
</evidence>
<keyword evidence="6" id="KW-1185">Reference proteome</keyword>
<evidence type="ECO:0000256" key="3">
    <source>
        <dbReference type="SAM" id="SignalP"/>
    </source>
</evidence>
<organism evidence="5 6">
    <name type="scientific">Neolewinella agarilytica</name>
    <dbReference type="NCBI Taxonomy" id="478744"/>
    <lineage>
        <taxon>Bacteria</taxon>
        <taxon>Pseudomonadati</taxon>
        <taxon>Bacteroidota</taxon>
        <taxon>Saprospiria</taxon>
        <taxon>Saprospirales</taxon>
        <taxon>Lewinellaceae</taxon>
        <taxon>Neolewinella</taxon>
    </lineage>
</organism>
<dbReference type="Proteomes" id="UP000199021">
    <property type="component" value="Unassembled WGS sequence"/>
</dbReference>
<dbReference type="InterPro" id="IPR052721">
    <property type="entry name" value="ET_Amicyanin"/>
</dbReference>
<feature type="chain" id="PRO_5011766561" evidence="3">
    <location>
        <begin position="25"/>
        <end position="753"/>
    </location>
</feature>
<feature type="signal peptide" evidence="3">
    <location>
        <begin position="1"/>
        <end position="24"/>
    </location>
</feature>
<dbReference type="Gene3D" id="2.60.40.420">
    <property type="entry name" value="Cupredoxins - blue copper proteins"/>
    <property type="match status" value="3"/>
</dbReference>
<dbReference type="InterPro" id="IPR008972">
    <property type="entry name" value="Cupredoxin"/>
</dbReference>
<dbReference type="OrthoDB" id="1491323at2"/>
<keyword evidence="3" id="KW-0732">Signal</keyword>
<dbReference type="InParanoid" id="A0A1H9HH84"/>
<dbReference type="RefSeq" id="WP_139211868.1">
    <property type="nucleotide sequence ID" value="NZ_FOFB01000012.1"/>
</dbReference>
<dbReference type="Pfam" id="PF00127">
    <property type="entry name" value="Copper-bind"/>
    <property type="match status" value="1"/>
</dbReference>
<reference evidence="6" key="1">
    <citation type="submission" date="2016-10" db="EMBL/GenBank/DDBJ databases">
        <authorList>
            <person name="Varghese N."/>
            <person name="Submissions S."/>
        </authorList>
    </citation>
    <scope>NUCLEOTIDE SEQUENCE [LARGE SCALE GENOMIC DNA]</scope>
    <source>
        <strain evidence="6">DSM 24740</strain>
    </source>
</reference>
<dbReference type="InterPro" id="IPR000923">
    <property type="entry name" value="BlueCu_1"/>
</dbReference>
<protein>
    <submittedName>
        <fullName evidence="5">Plastocyanin</fullName>
    </submittedName>
</protein>
<dbReference type="STRING" id="478744.SAMN05444359_112161"/>
<dbReference type="PANTHER" id="PTHR36507">
    <property type="entry name" value="BLL1555 PROTEIN"/>
    <property type="match status" value="1"/>
</dbReference>
<dbReference type="GO" id="GO:0009055">
    <property type="term" value="F:electron transfer activity"/>
    <property type="evidence" value="ECO:0007669"/>
    <property type="project" value="InterPro"/>
</dbReference>
<keyword evidence="1" id="KW-0479">Metal-binding</keyword>
<dbReference type="EMBL" id="FOFB01000012">
    <property type="protein sequence ID" value="SEQ61700.1"/>
    <property type="molecule type" value="Genomic_DNA"/>
</dbReference>
<dbReference type="SUPFAM" id="SSF49503">
    <property type="entry name" value="Cupredoxins"/>
    <property type="match status" value="3"/>
</dbReference>
<feature type="non-terminal residue" evidence="5">
    <location>
        <position position="753"/>
    </location>
</feature>
<name>A0A1H9HH84_9BACT</name>
<keyword evidence="2" id="KW-0186">Copper</keyword>
<dbReference type="PANTHER" id="PTHR36507:SF1">
    <property type="entry name" value="BLL1555 PROTEIN"/>
    <property type="match status" value="1"/>
</dbReference>
<sequence length="753" mass="76829">MKRILLPLASLFILSFTLSGQNCALSIGVTISDCNPDGTVTLGITISDPSDNARDVAVSVDDVLLPGSPFRVRDDEPVFLTTEVPGDGLGHLINVVSEDEENCSAQTTVNVPDCGSDCFLSGLQLNFDGGTTHSVVVGNGGNNTFTPSQITITVGDIVSFDFVDDGHTTTSDATTGTDSWNSGFRGTGTSFPVTIINPGLHRYYCVPHGSPGGSGMAGSIVANCPGGSGFGLTAAFSTTQAGAAGYNLVIDGQVHAGSPYTYSGTGPQSVAFSLPGDGALHTVEIIDLTDGTCTLSRDITAPDCGQAPTCSLFLSAEETGFCRPDYQVNVALSVMAVNAGNSGFNVLLDGNLVAGSPFAYVSGGNTNLDILVPGDGQNHSITVTDADDATCSATSSLTTTNCTIPCELTNLTATTGVAGTIHIVDVEDFVFSPRDITIAAGDQVEWRWTGQIAHTATSDAETGPDSWDSGLLNTGATYQSPVLSAGLHNYYCIPHGTPGGNGMAGTITVLPDCTNGQVAVGITFNSTGTGAGYNVFVDGSAITGGPFSYDASGTTSTSVFVAGDGQSHSIEIRDSDDATCSVSTTVTTVDCNASTCQLTASIEETTGCDANLNVGATLTVNDVGGSANGFSLTVDGQPAGTFAYSGNGTTTVPLTLAGDGQSHEVIVTDADDTACTATASITTTNCTIPCELTNLTATTGSEGTIHIVDAEDFVFSPRDITIAAGDRVEWRWTGEIAHTATSSVDTGPDSWDS</sequence>
<accession>A0A1H9HH84</accession>
<evidence type="ECO:0000313" key="6">
    <source>
        <dbReference type="Proteomes" id="UP000199021"/>
    </source>
</evidence>
<proteinExistence type="predicted"/>
<evidence type="ECO:0000256" key="2">
    <source>
        <dbReference type="ARBA" id="ARBA00023008"/>
    </source>
</evidence>
<evidence type="ECO:0000256" key="1">
    <source>
        <dbReference type="ARBA" id="ARBA00022723"/>
    </source>
</evidence>
<gene>
    <name evidence="5" type="ORF">SAMN05444359_112161</name>
</gene>